<keyword evidence="2" id="KW-0479">Metal-binding</keyword>
<evidence type="ECO:0000256" key="2">
    <source>
        <dbReference type="ARBA" id="ARBA00022723"/>
    </source>
</evidence>
<name>A0A4V2PJM6_ANCAQ</name>
<dbReference type="RefSeq" id="WP_131836222.1">
    <property type="nucleotide sequence ID" value="NZ_SMFY01000002.1"/>
</dbReference>
<evidence type="ECO:0000313" key="7">
    <source>
        <dbReference type="Proteomes" id="UP000295030"/>
    </source>
</evidence>
<protein>
    <submittedName>
        <fullName evidence="6">Creatinine amidohydrolase</fullName>
    </submittedName>
</protein>
<dbReference type="PANTHER" id="PTHR35005:SF1">
    <property type="entry name" value="2-AMINO-5-FORMYLAMINO-6-RIBOSYLAMINOPYRIMIDIN-4(3H)-ONE 5'-MONOPHOSPHATE DEFORMYLASE"/>
    <property type="match status" value="1"/>
</dbReference>
<keyword evidence="4" id="KW-0862">Zinc</keyword>
<proteinExistence type="inferred from homology"/>
<dbReference type="AlphaFoldDB" id="A0A4V2PJM6"/>
<comment type="cofactor">
    <cofactor evidence="1">
        <name>Zn(2+)</name>
        <dbReference type="ChEBI" id="CHEBI:29105"/>
    </cofactor>
</comment>
<dbReference type="GO" id="GO:0047789">
    <property type="term" value="F:creatininase activity"/>
    <property type="evidence" value="ECO:0007669"/>
    <property type="project" value="InterPro"/>
</dbReference>
<dbReference type="InterPro" id="IPR031034">
    <property type="entry name" value="Creatininase"/>
</dbReference>
<dbReference type="SUPFAM" id="SSF102215">
    <property type="entry name" value="Creatininase"/>
    <property type="match status" value="1"/>
</dbReference>
<evidence type="ECO:0000256" key="5">
    <source>
        <dbReference type="ARBA" id="ARBA00024029"/>
    </source>
</evidence>
<accession>A0A4V2PJM6</accession>
<reference evidence="6 7" key="1">
    <citation type="submission" date="2019-03" db="EMBL/GenBank/DDBJ databases">
        <title>Genomic Encyclopedia of Type Strains, Phase IV (KMG-IV): sequencing the most valuable type-strain genomes for metagenomic binning, comparative biology and taxonomic classification.</title>
        <authorList>
            <person name="Goeker M."/>
        </authorList>
    </citation>
    <scope>NUCLEOTIDE SEQUENCE [LARGE SCALE GENOMIC DNA]</scope>
    <source>
        <strain evidence="6 7">DSM 101</strain>
    </source>
</reference>
<dbReference type="NCBIfam" id="TIGR04448">
    <property type="entry name" value="creatininase"/>
    <property type="match status" value="1"/>
</dbReference>
<dbReference type="GO" id="GO:0006602">
    <property type="term" value="P:creatinine catabolic process"/>
    <property type="evidence" value="ECO:0007669"/>
    <property type="project" value="InterPro"/>
</dbReference>
<sequence>MSNPTPSSPLIRIADMTWYEFADRVKENPIVFLPTGSVEQHGPHLPLLTDVILPVAVAEAVAAEVGGMVAPAVSYGYKSQPKSGGGNHFPGTLSLDASVFIALVRNIVNELVRHGARKIVLFDGHMENAWFLVEAADLALRDQAMLGRTDVKIVKLGYWDFINKATEAVLFPDGFPSWELEHAAVMETSIMLHVRPDLVRQDKIPDDPAAVFPPFDVYPFDTRPIPPTGVLSSAKSSSAEKGAVVLAQVVPDIAASLRTAFASASE</sequence>
<dbReference type="Pfam" id="PF02633">
    <property type="entry name" value="Creatininase"/>
    <property type="match status" value="1"/>
</dbReference>
<evidence type="ECO:0000256" key="4">
    <source>
        <dbReference type="ARBA" id="ARBA00022833"/>
    </source>
</evidence>
<keyword evidence="7" id="KW-1185">Reference proteome</keyword>
<dbReference type="Proteomes" id="UP000295030">
    <property type="component" value="Unassembled WGS sequence"/>
</dbReference>
<keyword evidence="3 6" id="KW-0378">Hydrolase</keyword>
<organism evidence="6 7">
    <name type="scientific">Ancylobacter aquaticus</name>
    <dbReference type="NCBI Taxonomy" id="100"/>
    <lineage>
        <taxon>Bacteria</taxon>
        <taxon>Pseudomonadati</taxon>
        <taxon>Pseudomonadota</taxon>
        <taxon>Alphaproteobacteria</taxon>
        <taxon>Hyphomicrobiales</taxon>
        <taxon>Xanthobacteraceae</taxon>
        <taxon>Ancylobacter</taxon>
    </lineage>
</organism>
<comment type="similarity">
    <text evidence="5">Belongs to the creatininase superfamily.</text>
</comment>
<dbReference type="GO" id="GO:0009231">
    <property type="term" value="P:riboflavin biosynthetic process"/>
    <property type="evidence" value="ECO:0007669"/>
    <property type="project" value="TreeGrafter"/>
</dbReference>
<dbReference type="InterPro" id="IPR003785">
    <property type="entry name" value="Creatininase/forma_Hydrolase"/>
</dbReference>
<dbReference type="GO" id="GO:0046872">
    <property type="term" value="F:metal ion binding"/>
    <property type="evidence" value="ECO:0007669"/>
    <property type="project" value="UniProtKB-KW"/>
</dbReference>
<evidence type="ECO:0000256" key="3">
    <source>
        <dbReference type="ARBA" id="ARBA00022801"/>
    </source>
</evidence>
<dbReference type="GO" id="GO:0016811">
    <property type="term" value="F:hydrolase activity, acting on carbon-nitrogen (but not peptide) bonds, in linear amides"/>
    <property type="evidence" value="ECO:0007669"/>
    <property type="project" value="TreeGrafter"/>
</dbReference>
<evidence type="ECO:0000313" key="6">
    <source>
        <dbReference type="EMBL" id="TCK29146.1"/>
    </source>
</evidence>
<comment type="caution">
    <text evidence="6">The sequence shown here is derived from an EMBL/GenBank/DDBJ whole genome shotgun (WGS) entry which is preliminary data.</text>
</comment>
<gene>
    <name evidence="6" type="ORF">EV667_3167</name>
</gene>
<dbReference type="GO" id="GO:0006601">
    <property type="term" value="P:creatine biosynthetic process"/>
    <property type="evidence" value="ECO:0007669"/>
    <property type="project" value="InterPro"/>
</dbReference>
<dbReference type="Gene3D" id="3.40.50.10310">
    <property type="entry name" value="Creatininase"/>
    <property type="match status" value="1"/>
</dbReference>
<dbReference type="OrthoDB" id="9801445at2"/>
<dbReference type="EMBL" id="SMFY01000002">
    <property type="protein sequence ID" value="TCK29146.1"/>
    <property type="molecule type" value="Genomic_DNA"/>
</dbReference>
<dbReference type="InterPro" id="IPR024087">
    <property type="entry name" value="Creatininase-like_sf"/>
</dbReference>
<evidence type="ECO:0000256" key="1">
    <source>
        <dbReference type="ARBA" id="ARBA00001947"/>
    </source>
</evidence>
<dbReference type="PANTHER" id="PTHR35005">
    <property type="entry name" value="3-DEHYDRO-SCYLLO-INOSOSE HYDROLASE"/>
    <property type="match status" value="1"/>
</dbReference>